<name>A0A131YTI0_RHIAP</name>
<dbReference type="EMBL" id="GEDV01006767">
    <property type="protein sequence ID" value="JAP81790.1"/>
    <property type="molecule type" value="Transcribed_RNA"/>
</dbReference>
<dbReference type="AlphaFoldDB" id="A0A131YTI0"/>
<reference evidence="1" key="1">
    <citation type="journal article" date="2016" name="Ticks Tick Borne Dis.">
        <title>De novo assembly and annotation of the salivary gland transcriptome of Rhipicephalus appendiculatus male and female ticks during blood feeding.</title>
        <authorList>
            <person name="de Castro M.H."/>
            <person name="de Klerk D."/>
            <person name="Pienaar R."/>
            <person name="Latif A.A."/>
            <person name="Rees D.J."/>
            <person name="Mans B.J."/>
        </authorList>
    </citation>
    <scope>NUCLEOTIDE SEQUENCE</scope>
    <source>
        <tissue evidence="1">Salivary glands</tissue>
    </source>
</reference>
<accession>A0A131YTI0</accession>
<dbReference type="SUPFAM" id="SSF50814">
    <property type="entry name" value="Lipocalins"/>
    <property type="match status" value="1"/>
</dbReference>
<evidence type="ECO:0000313" key="1">
    <source>
        <dbReference type="EMBL" id="JAP81790.1"/>
    </source>
</evidence>
<organism evidence="1">
    <name type="scientific">Rhipicephalus appendiculatus</name>
    <name type="common">Brown ear tick</name>
    <dbReference type="NCBI Taxonomy" id="34631"/>
    <lineage>
        <taxon>Eukaryota</taxon>
        <taxon>Metazoa</taxon>
        <taxon>Ecdysozoa</taxon>
        <taxon>Arthropoda</taxon>
        <taxon>Chelicerata</taxon>
        <taxon>Arachnida</taxon>
        <taxon>Acari</taxon>
        <taxon>Parasitiformes</taxon>
        <taxon>Ixodida</taxon>
        <taxon>Ixodoidea</taxon>
        <taxon>Ixodidae</taxon>
        <taxon>Rhipicephalinae</taxon>
        <taxon>Rhipicephalus</taxon>
        <taxon>Rhipicephalus</taxon>
    </lineage>
</organism>
<proteinExistence type="predicted"/>
<dbReference type="InterPro" id="IPR012674">
    <property type="entry name" value="Calycin"/>
</dbReference>
<protein>
    <submittedName>
        <fullName evidence="1">Lipocalin</fullName>
    </submittedName>
</protein>
<sequence length="207" mass="23183">MTTKYQRYIALTLLTHPSFLFGSGLPEQRTMQGNERTQRDHVDAMLRSNTPLILLWGDQIPSSLREQTCWISKKHLNADKGKVSHHLTPGFRDNPPTKHGYSPRSEYWLLLGLYGRDPLKLSVEYMGNTEFGKSLTGVYPVVYADQYCFILRIPETKTSEVRCVSWVPANAAAFLHTKCKAAFIAQCTQCSRTGQSSPSGASVPQGS</sequence>
<dbReference type="Gene3D" id="2.40.128.20">
    <property type="match status" value="1"/>
</dbReference>